<sequence>MSLRTVRRANMDFARLKELANNGSPTINAVDMADEKGSTAHGDAFHWRVRVMPPAESVYHGSTYDILFTLSQEDYPFKPPAVRVLTRIFNPMVSEDGSVCEGLLHNDGWKPTMPVADVLAHVVKAIFLDYNAYEVLNETAASVMETATPEEFKKYVQRTRAGDRRT</sequence>
<dbReference type="PROSITE" id="PS50127">
    <property type="entry name" value="UBC_2"/>
    <property type="match status" value="1"/>
</dbReference>
<protein>
    <submittedName>
        <fullName evidence="2">Ubiquitin-conjugating enzyme, putative</fullName>
    </submittedName>
</protein>
<dbReference type="VEuPathDB" id="TriTrypDB:LtaPh_3417900"/>
<dbReference type="Proteomes" id="UP000419144">
    <property type="component" value="Unassembled WGS sequence"/>
</dbReference>
<comment type="caution">
    <text evidence="2">The sequence shown here is derived from an EMBL/GenBank/DDBJ whole genome shotgun (WGS) entry which is preliminary data.</text>
</comment>
<dbReference type="PANTHER" id="PTHR24068">
    <property type="entry name" value="UBIQUITIN-CONJUGATING ENZYME E2"/>
    <property type="match status" value="1"/>
</dbReference>
<dbReference type="SMART" id="SM00212">
    <property type="entry name" value="UBCc"/>
    <property type="match status" value="1"/>
</dbReference>
<dbReference type="AlphaFoldDB" id="A0A640KRM6"/>
<dbReference type="CDD" id="cd23828">
    <property type="entry name" value="UBCc_TcUBE-like"/>
    <property type="match status" value="1"/>
</dbReference>
<dbReference type="InterPro" id="IPR000608">
    <property type="entry name" value="UBC"/>
</dbReference>
<dbReference type="Gene3D" id="3.10.110.10">
    <property type="entry name" value="Ubiquitin Conjugating Enzyme"/>
    <property type="match status" value="1"/>
</dbReference>
<proteinExistence type="predicted"/>
<dbReference type="OrthoDB" id="9978460at2759"/>
<gene>
    <name evidence="2" type="ORF">LtaPh_3417900</name>
</gene>
<evidence type="ECO:0000313" key="3">
    <source>
        <dbReference type="Proteomes" id="UP000419144"/>
    </source>
</evidence>
<dbReference type="SUPFAM" id="SSF54495">
    <property type="entry name" value="UBC-like"/>
    <property type="match status" value="1"/>
</dbReference>
<feature type="domain" description="UBC core" evidence="1">
    <location>
        <begin position="7"/>
        <end position="165"/>
    </location>
</feature>
<reference evidence="2" key="1">
    <citation type="submission" date="2019-11" db="EMBL/GenBank/DDBJ databases">
        <title>Leishmania tarentolae CDS.</title>
        <authorList>
            <person name="Goto Y."/>
            <person name="Yamagishi J."/>
        </authorList>
    </citation>
    <scope>NUCLEOTIDE SEQUENCE [LARGE SCALE GENOMIC DNA]</scope>
    <source>
        <strain evidence="2">Parrot Tar II</strain>
    </source>
</reference>
<keyword evidence="3" id="KW-1185">Reference proteome</keyword>
<name>A0A640KRM6_LEITA</name>
<accession>A0A640KRM6</accession>
<dbReference type="InterPro" id="IPR016135">
    <property type="entry name" value="UBQ-conjugating_enzyme/RWD"/>
</dbReference>
<dbReference type="Pfam" id="PF00179">
    <property type="entry name" value="UQ_con"/>
    <property type="match status" value="1"/>
</dbReference>
<organism evidence="2 3">
    <name type="scientific">Leishmania tarentolae</name>
    <name type="common">Sauroleishmania tarentolae</name>
    <dbReference type="NCBI Taxonomy" id="5689"/>
    <lineage>
        <taxon>Eukaryota</taxon>
        <taxon>Discoba</taxon>
        <taxon>Euglenozoa</taxon>
        <taxon>Kinetoplastea</taxon>
        <taxon>Metakinetoplastina</taxon>
        <taxon>Trypanosomatida</taxon>
        <taxon>Trypanosomatidae</taxon>
        <taxon>Leishmaniinae</taxon>
        <taxon>Leishmania</taxon>
        <taxon>lizard Leishmania</taxon>
    </lineage>
</organism>
<evidence type="ECO:0000313" key="2">
    <source>
        <dbReference type="EMBL" id="GET92253.1"/>
    </source>
</evidence>
<dbReference type="EMBL" id="BLBS01000054">
    <property type="protein sequence ID" value="GET92253.1"/>
    <property type="molecule type" value="Genomic_DNA"/>
</dbReference>
<evidence type="ECO:0000259" key="1">
    <source>
        <dbReference type="PROSITE" id="PS50127"/>
    </source>
</evidence>